<keyword evidence="9 12" id="KW-0496">Mitochondrion</keyword>
<dbReference type="Proteomes" id="UP000277300">
    <property type="component" value="Unassembled WGS sequence"/>
</dbReference>
<comment type="caution">
    <text evidence="16">The sequence shown here is derived from an EMBL/GenBank/DDBJ whole genome shotgun (WGS) entry which is preliminary data.</text>
</comment>
<dbReference type="PROSITE" id="PS01244">
    <property type="entry name" value="ACONITASE_2"/>
    <property type="match status" value="1"/>
</dbReference>
<gene>
    <name evidence="15" type="ORF">BBJ29_009359</name>
    <name evidence="16" type="ORF">BBP00_00006476</name>
</gene>
<dbReference type="GO" id="GO:0051539">
    <property type="term" value="F:4 iron, 4 sulfur cluster binding"/>
    <property type="evidence" value="ECO:0007669"/>
    <property type="project" value="UniProtKB-UniRule"/>
</dbReference>
<dbReference type="EC" id="4.2.1.3" evidence="12"/>
<evidence type="ECO:0000256" key="5">
    <source>
        <dbReference type="ARBA" id="ARBA00022723"/>
    </source>
</evidence>
<organism evidence="16 17">
    <name type="scientific">Phytophthora kernoviae</name>
    <dbReference type="NCBI Taxonomy" id="325452"/>
    <lineage>
        <taxon>Eukaryota</taxon>
        <taxon>Sar</taxon>
        <taxon>Stramenopiles</taxon>
        <taxon>Oomycota</taxon>
        <taxon>Peronosporomycetes</taxon>
        <taxon>Peronosporales</taxon>
        <taxon>Peronosporaceae</taxon>
        <taxon>Phytophthora</taxon>
    </lineage>
</organism>
<dbReference type="NCBIfam" id="TIGR01340">
    <property type="entry name" value="aconitase_mito"/>
    <property type="match status" value="1"/>
</dbReference>
<comment type="similarity">
    <text evidence="3 12">Belongs to the aconitase/IPM isomerase family.</text>
</comment>
<dbReference type="Pfam" id="PF00330">
    <property type="entry name" value="Aconitase"/>
    <property type="match status" value="1"/>
</dbReference>
<dbReference type="Gene3D" id="3.40.1060.10">
    <property type="entry name" value="Aconitase, Domain 2"/>
    <property type="match status" value="1"/>
</dbReference>
<evidence type="ECO:0000256" key="4">
    <source>
        <dbReference type="ARBA" id="ARBA00022532"/>
    </source>
</evidence>
<dbReference type="Gene3D" id="3.30.499.10">
    <property type="entry name" value="Aconitase, domain 3"/>
    <property type="match status" value="2"/>
</dbReference>
<dbReference type="NCBIfam" id="NF005558">
    <property type="entry name" value="PRK07229.1"/>
    <property type="match status" value="1"/>
</dbReference>
<dbReference type="InterPro" id="IPR050926">
    <property type="entry name" value="Aconitase/IPM_isomerase"/>
</dbReference>
<dbReference type="AlphaFoldDB" id="A0A3F2RKZ4"/>
<comment type="subcellular location">
    <subcellularLocation>
        <location evidence="1 12">Mitochondrion</location>
    </subcellularLocation>
</comment>
<dbReference type="InterPro" id="IPR001030">
    <property type="entry name" value="Acoase/IPM_deHydtase_lsu_aba"/>
</dbReference>
<dbReference type="Pfam" id="PF00694">
    <property type="entry name" value="Aconitase_C"/>
    <property type="match status" value="1"/>
</dbReference>
<name>A0A3F2RKZ4_9STRA</name>
<reference evidence="17 18" key="1">
    <citation type="submission" date="2018-07" db="EMBL/GenBank/DDBJ databases">
        <title>Genome sequencing of oomycete isolates from Chile give support for New Zealand origin for Phytophthora kernoviae and make available the first Nothophytophthora sp. genome.</title>
        <authorList>
            <person name="Studholme D.J."/>
            <person name="Sanfuentes E."/>
            <person name="Panda P."/>
            <person name="Hill R."/>
            <person name="Sambles C."/>
            <person name="Grant M."/>
            <person name="Williams N.M."/>
            <person name="Mcdougal R.L."/>
        </authorList>
    </citation>
    <scope>NUCLEOTIDE SEQUENCE [LARGE SCALE GENOMIC DNA]</scope>
    <source>
        <strain evidence="16">Chile6</strain>
        <strain evidence="15">Chile7</strain>
    </source>
</reference>
<dbReference type="InterPro" id="IPR018136">
    <property type="entry name" value="Aconitase_4Fe-4S_BS"/>
</dbReference>
<evidence type="ECO:0000313" key="17">
    <source>
        <dbReference type="Proteomes" id="UP000277300"/>
    </source>
</evidence>
<dbReference type="InterPro" id="IPR015932">
    <property type="entry name" value="Aconitase_dom2"/>
</dbReference>
<proteinExistence type="inferred from homology"/>
<evidence type="ECO:0000256" key="2">
    <source>
        <dbReference type="ARBA" id="ARBA00004717"/>
    </source>
</evidence>
<evidence type="ECO:0000256" key="3">
    <source>
        <dbReference type="ARBA" id="ARBA00007185"/>
    </source>
</evidence>
<dbReference type="FunFam" id="3.20.19.10:FF:000002">
    <property type="entry name" value="Aconitate hydratase, mitochondrial"/>
    <property type="match status" value="1"/>
</dbReference>
<dbReference type="GO" id="GO:0003994">
    <property type="term" value="F:aconitate hydratase activity"/>
    <property type="evidence" value="ECO:0007669"/>
    <property type="project" value="UniProtKB-EC"/>
</dbReference>
<dbReference type="FunFam" id="3.40.1060.10:FF:000001">
    <property type="entry name" value="Aconitate hydratase, mitochondrial"/>
    <property type="match status" value="1"/>
</dbReference>
<keyword evidence="4" id="KW-0816">Tricarboxylic acid cycle</keyword>
<evidence type="ECO:0000313" key="15">
    <source>
        <dbReference type="EMBL" id="RLN53355.1"/>
    </source>
</evidence>
<keyword evidence="5 12" id="KW-0479">Metal-binding</keyword>
<comment type="cofactor">
    <cofactor evidence="12">
        <name>[4Fe-4S] cluster</name>
        <dbReference type="ChEBI" id="CHEBI:49883"/>
    </cofactor>
    <text evidence="12">Binds 1 [4Fe-4S] cluster per subunit.</text>
</comment>
<accession>A0A3F2RKZ4</accession>
<dbReference type="FunFam" id="3.30.499.10:FF:000004">
    <property type="entry name" value="Aconitate hydratase, mitochondrial"/>
    <property type="match status" value="1"/>
</dbReference>
<feature type="domain" description="Aconitase/3-isopropylmalate dehydratase large subunit alpha/beta/alpha" evidence="13">
    <location>
        <begin position="117"/>
        <end position="553"/>
    </location>
</feature>
<dbReference type="PROSITE" id="PS00450">
    <property type="entry name" value="ACONITASE_1"/>
    <property type="match status" value="1"/>
</dbReference>
<keyword evidence="10 12" id="KW-0456">Lyase</keyword>
<dbReference type="EMBL" id="MBAD02001585">
    <property type="protein sequence ID" value="RLN53355.1"/>
    <property type="molecule type" value="Genomic_DNA"/>
</dbReference>
<dbReference type="SUPFAM" id="SSF52016">
    <property type="entry name" value="LeuD/IlvD-like"/>
    <property type="match status" value="1"/>
</dbReference>
<evidence type="ECO:0000313" key="16">
    <source>
        <dbReference type="EMBL" id="RLN59465.1"/>
    </source>
</evidence>
<comment type="catalytic activity">
    <reaction evidence="11 12">
        <text>citrate = D-threo-isocitrate</text>
        <dbReference type="Rhea" id="RHEA:10336"/>
        <dbReference type="ChEBI" id="CHEBI:15562"/>
        <dbReference type="ChEBI" id="CHEBI:16947"/>
        <dbReference type="EC" id="4.2.1.3"/>
    </reaction>
</comment>
<dbReference type="OrthoDB" id="2224430at2759"/>
<keyword evidence="8 12" id="KW-0411">Iron-sulfur</keyword>
<dbReference type="InterPro" id="IPR006248">
    <property type="entry name" value="Aconitase_mito-like"/>
</dbReference>
<evidence type="ECO:0000259" key="13">
    <source>
        <dbReference type="Pfam" id="PF00330"/>
    </source>
</evidence>
<dbReference type="Gene3D" id="3.20.19.10">
    <property type="entry name" value="Aconitase, domain 4"/>
    <property type="match status" value="1"/>
</dbReference>
<evidence type="ECO:0000256" key="11">
    <source>
        <dbReference type="ARBA" id="ARBA00023501"/>
    </source>
</evidence>
<dbReference type="PANTHER" id="PTHR43160">
    <property type="entry name" value="ACONITATE HYDRATASE B"/>
    <property type="match status" value="1"/>
</dbReference>
<dbReference type="InterPro" id="IPR036008">
    <property type="entry name" value="Aconitase_4Fe-4S_dom"/>
</dbReference>
<protein>
    <recommendedName>
        <fullName evidence="12">Aconitate hydratase, mitochondrial</fullName>
        <shortName evidence="12">Aconitase</shortName>
        <ecNumber evidence="12">4.2.1.3</ecNumber>
    </recommendedName>
</protein>
<evidence type="ECO:0000313" key="18">
    <source>
        <dbReference type="Proteomes" id="UP000284657"/>
    </source>
</evidence>
<keyword evidence="6 12" id="KW-0809">Transit peptide</keyword>
<evidence type="ECO:0000256" key="6">
    <source>
        <dbReference type="ARBA" id="ARBA00022946"/>
    </source>
</evidence>
<comment type="pathway">
    <text evidence="2">Carbohydrate metabolism; tricarboxylic acid cycle; isocitrate from oxaloacetate: step 2/2.</text>
</comment>
<dbReference type="InterPro" id="IPR015928">
    <property type="entry name" value="Aconitase/3IPM_dehydase_swvl"/>
</dbReference>
<keyword evidence="7 12" id="KW-0408">Iron</keyword>
<dbReference type="PANTHER" id="PTHR43160:SF3">
    <property type="entry name" value="ACONITATE HYDRATASE, MITOCHONDRIAL"/>
    <property type="match status" value="1"/>
</dbReference>
<evidence type="ECO:0000256" key="1">
    <source>
        <dbReference type="ARBA" id="ARBA00004173"/>
    </source>
</evidence>
<dbReference type="PRINTS" id="PR00415">
    <property type="entry name" value="ACONITASE"/>
</dbReference>
<evidence type="ECO:0000256" key="10">
    <source>
        <dbReference type="ARBA" id="ARBA00023239"/>
    </source>
</evidence>
<evidence type="ECO:0000256" key="9">
    <source>
        <dbReference type="ARBA" id="ARBA00023128"/>
    </source>
</evidence>
<dbReference type="GO" id="GO:0046872">
    <property type="term" value="F:metal ion binding"/>
    <property type="evidence" value="ECO:0007669"/>
    <property type="project" value="UniProtKB-UniRule"/>
</dbReference>
<dbReference type="InterPro" id="IPR015931">
    <property type="entry name" value="Acnase/IPM_dHydase_lsu_aba_1/3"/>
</dbReference>
<dbReference type="Proteomes" id="UP000284657">
    <property type="component" value="Unassembled WGS sequence"/>
</dbReference>
<dbReference type="GO" id="GO:0005739">
    <property type="term" value="C:mitochondrion"/>
    <property type="evidence" value="ECO:0007669"/>
    <property type="project" value="UniProtKB-SubCell"/>
</dbReference>
<sequence>MGDICVIYPVNYHGEGAPLSGPPGRVSGICGSPLQRNGRLSAFPMYAVSTTARAAARQQLRSTAMKASMSSSCGVPVPLSVLDPKGSPTIDQTYEKMEKNLFTVRKTMGNKPLTLAEKIIYGHLDDATTKATRGETYLKLRPDRVAMQDATAQMAVLQFISSGLPKTAVPTTIHCDHLITAEKGSDTDLANANIVNKEVYDFLSSAGAKFGMGFWKPGSGIIHQIVLENYAFPGGLMIGTDSHTPNAGGLGMCAIGVGGADAVDVMAGMAWELKAPKVIGVNLTGKLSGWTSPKDVILKVADILTVKGGTGAIVEYFGPGVESISCTGMGTICNMGAEIGATCSTFPYTDRMGDYLRSTKRSGIASAAESFSANLRADEGAHYDQIIDINLDELKPMLNGPFTPDLGHIAGADMKEACEKNDWPMELSAGLIGSCTNSSYEDMTRCADLAKQAKAAGLKFKVPYYVTPGSEQVRATIARDGILDTFLDSGATVLANACGPCIGQWNRTDMPMGQKNSIFTSYNRNFAKRADGNPATHSFVTSPEMVTVSAISGTTTFDPAKDSITTPDGKQFKFAAPFGKELPPRGFDPGEETFQAPPASSEGLTVNVDPKSDRLALLDAFDEWDGKDMENMPVLIKAKGKCTTDHISMAGPWLKYRGHLDNISNNLLIGAENSENGQTNSVQNQFTGDFDKVPAVARQYKAGGVSWVVIGDENYGEGSSREHAALEPRHLGGRAVVVKSFARIHETNLKKQGMLPLTFNTPADYDKITGNDKVAILGLKTFTPGKPLTLRVTPATGDAPFDITVNHTFNEEQIAWFKNGSALNLMKKNNA</sequence>
<evidence type="ECO:0000256" key="8">
    <source>
        <dbReference type="ARBA" id="ARBA00023014"/>
    </source>
</evidence>
<dbReference type="GO" id="GO:0006099">
    <property type="term" value="P:tricarboxylic acid cycle"/>
    <property type="evidence" value="ECO:0007669"/>
    <property type="project" value="UniProtKB-KW"/>
</dbReference>
<dbReference type="EMBL" id="MBDO02000222">
    <property type="protein sequence ID" value="RLN59465.1"/>
    <property type="molecule type" value="Genomic_DNA"/>
</dbReference>
<evidence type="ECO:0000256" key="12">
    <source>
        <dbReference type="RuleBase" id="RU362107"/>
    </source>
</evidence>
<dbReference type="GO" id="GO:0005829">
    <property type="term" value="C:cytosol"/>
    <property type="evidence" value="ECO:0007669"/>
    <property type="project" value="TreeGrafter"/>
</dbReference>
<evidence type="ECO:0000256" key="7">
    <source>
        <dbReference type="ARBA" id="ARBA00023004"/>
    </source>
</evidence>
<dbReference type="InterPro" id="IPR000573">
    <property type="entry name" value="AconitaseA/IPMdHydase_ssu_swvl"/>
</dbReference>
<evidence type="ECO:0000259" key="14">
    <source>
        <dbReference type="Pfam" id="PF00694"/>
    </source>
</evidence>
<dbReference type="FunFam" id="3.30.499.10:FF:000003">
    <property type="entry name" value="Aconitate hydratase, mitochondrial"/>
    <property type="match status" value="1"/>
</dbReference>
<feature type="domain" description="Aconitase A/isopropylmalate dehydratase small subunit swivel" evidence="14">
    <location>
        <begin position="632"/>
        <end position="760"/>
    </location>
</feature>
<dbReference type="SUPFAM" id="SSF53732">
    <property type="entry name" value="Aconitase iron-sulfur domain"/>
    <property type="match status" value="1"/>
</dbReference>